<name>A0AAV5SFL9_9BILA</name>
<evidence type="ECO:0000313" key="1">
    <source>
        <dbReference type="EMBL" id="GMS81649.1"/>
    </source>
</evidence>
<proteinExistence type="predicted"/>
<protein>
    <submittedName>
        <fullName evidence="1">Uncharacterized protein</fullName>
    </submittedName>
</protein>
<dbReference type="Proteomes" id="UP001432027">
    <property type="component" value="Unassembled WGS sequence"/>
</dbReference>
<organism evidence="1 2">
    <name type="scientific">Pristionchus entomophagus</name>
    <dbReference type="NCBI Taxonomy" id="358040"/>
    <lineage>
        <taxon>Eukaryota</taxon>
        <taxon>Metazoa</taxon>
        <taxon>Ecdysozoa</taxon>
        <taxon>Nematoda</taxon>
        <taxon>Chromadorea</taxon>
        <taxon>Rhabditida</taxon>
        <taxon>Rhabditina</taxon>
        <taxon>Diplogasteromorpha</taxon>
        <taxon>Diplogasteroidea</taxon>
        <taxon>Neodiplogasteridae</taxon>
        <taxon>Pristionchus</taxon>
    </lineage>
</organism>
<dbReference type="InterPro" id="IPR002083">
    <property type="entry name" value="MATH/TRAF_dom"/>
</dbReference>
<dbReference type="PANTHER" id="PTHR47022:SF1">
    <property type="entry name" value="BTB AND MATH DOMAIN-CONTAINING PROTEIN 36-RELATED"/>
    <property type="match status" value="1"/>
</dbReference>
<evidence type="ECO:0000313" key="2">
    <source>
        <dbReference type="Proteomes" id="UP001432027"/>
    </source>
</evidence>
<dbReference type="PANTHER" id="PTHR47022">
    <property type="entry name" value="BTB AND MATH DOMAIN-CONTAINING PROTEIN 36-RELATED"/>
    <property type="match status" value="1"/>
</dbReference>
<dbReference type="SUPFAM" id="SSF49599">
    <property type="entry name" value="TRAF domain-like"/>
    <property type="match status" value="1"/>
</dbReference>
<dbReference type="AlphaFoldDB" id="A0AAV5SFL9"/>
<dbReference type="CDD" id="cd00121">
    <property type="entry name" value="MATH"/>
    <property type="match status" value="1"/>
</dbReference>
<feature type="non-terminal residue" evidence="1">
    <location>
        <position position="120"/>
    </location>
</feature>
<sequence length="120" mass="13270">MTDFVLRWKIDNATATLATGKAESDVFIEGGFEWIGAVERIVEEPNDMAQFTLRCDVGHNGQWECEAEVGLSVLHVGGTKVFAQSGVQIVPDAKYEEIGSILDEMTKEGGIEDEDHNYDF</sequence>
<comment type="caution">
    <text evidence="1">The sequence shown here is derived from an EMBL/GenBank/DDBJ whole genome shotgun (WGS) entry which is preliminary data.</text>
</comment>
<dbReference type="EMBL" id="BTSX01000001">
    <property type="protein sequence ID" value="GMS81649.1"/>
    <property type="molecule type" value="Genomic_DNA"/>
</dbReference>
<keyword evidence="2" id="KW-1185">Reference proteome</keyword>
<gene>
    <name evidence="1" type="ORF">PENTCL1PPCAC_3824</name>
</gene>
<reference evidence="1" key="1">
    <citation type="submission" date="2023-10" db="EMBL/GenBank/DDBJ databases">
        <title>Genome assembly of Pristionchus species.</title>
        <authorList>
            <person name="Yoshida K."/>
            <person name="Sommer R.J."/>
        </authorList>
    </citation>
    <scope>NUCLEOTIDE SEQUENCE</scope>
    <source>
        <strain evidence="1">RS0144</strain>
    </source>
</reference>
<accession>A0AAV5SFL9</accession>